<keyword evidence="2" id="KW-1185">Reference proteome</keyword>
<protein>
    <submittedName>
        <fullName evidence="1">Uncharacterized protein</fullName>
    </submittedName>
</protein>
<dbReference type="AlphaFoldDB" id="A0A834ZYB0"/>
<reference evidence="1 2" key="1">
    <citation type="submission" date="2020-04" db="EMBL/GenBank/DDBJ databases">
        <title>Plant Genome Project.</title>
        <authorList>
            <person name="Zhang R.-G."/>
        </authorList>
    </citation>
    <scope>NUCLEOTIDE SEQUENCE [LARGE SCALE GENOMIC DNA]</scope>
    <source>
        <strain evidence="1">YNK0</strain>
        <tissue evidence="1">Leaf</tissue>
    </source>
</reference>
<organism evidence="1 2">
    <name type="scientific">Tetracentron sinense</name>
    <name type="common">Spur-leaf</name>
    <dbReference type="NCBI Taxonomy" id="13715"/>
    <lineage>
        <taxon>Eukaryota</taxon>
        <taxon>Viridiplantae</taxon>
        <taxon>Streptophyta</taxon>
        <taxon>Embryophyta</taxon>
        <taxon>Tracheophyta</taxon>
        <taxon>Spermatophyta</taxon>
        <taxon>Magnoliopsida</taxon>
        <taxon>Trochodendrales</taxon>
        <taxon>Trochodendraceae</taxon>
        <taxon>Tetracentron</taxon>
    </lineage>
</organism>
<proteinExistence type="predicted"/>
<comment type="caution">
    <text evidence="1">The sequence shown here is derived from an EMBL/GenBank/DDBJ whole genome shotgun (WGS) entry which is preliminary data.</text>
</comment>
<name>A0A834ZYB0_TETSI</name>
<dbReference type="OrthoDB" id="408788at2759"/>
<dbReference type="Proteomes" id="UP000655225">
    <property type="component" value="Unassembled WGS sequence"/>
</dbReference>
<sequence>MILISERVDRDTQLLNMDGRRFNNAIFASQKAESVMQVVTNLSNDVASNYSPDGLRFQLTIQNYQPVLYFHSADKHCTFRGGSSGGNAQASSCCTPKMDDVHIIHPPRV</sequence>
<accession>A0A834ZYB0</accession>
<evidence type="ECO:0000313" key="1">
    <source>
        <dbReference type="EMBL" id="KAF8414015.1"/>
    </source>
</evidence>
<evidence type="ECO:0000313" key="2">
    <source>
        <dbReference type="Proteomes" id="UP000655225"/>
    </source>
</evidence>
<dbReference type="EMBL" id="JABCRI010000001">
    <property type="protein sequence ID" value="KAF8414015.1"/>
    <property type="molecule type" value="Genomic_DNA"/>
</dbReference>
<gene>
    <name evidence="1" type="ORF">HHK36_002013</name>
</gene>